<evidence type="ECO:0000313" key="3">
    <source>
        <dbReference type="Proteomes" id="UP001489004"/>
    </source>
</evidence>
<keyword evidence="3" id="KW-1185">Reference proteome</keyword>
<dbReference type="Gene3D" id="1.10.287.1490">
    <property type="match status" value="1"/>
</dbReference>
<organism evidence="2 3">
    <name type="scientific">[Myrmecia] bisecta</name>
    <dbReference type="NCBI Taxonomy" id="41462"/>
    <lineage>
        <taxon>Eukaryota</taxon>
        <taxon>Viridiplantae</taxon>
        <taxon>Chlorophyta</taxon>
        <taxon>core chlorophytes</taxon>
        <taxon>Trebouxiophyceae</taxon>
        <taxon>Trebouxiales</taxon>
        <taxon>Trebouxiaceae</taxon>
        <taxon>Myrmecia</taxon>
    </lineage>
</organism>
<accession>A0AAW1PCR4</accession>
<sequence length="524" mass="57421">MGQVYRVKLVKTSFASIDCNAKVSPAGLQLTRSNGETLYKFPLERVVGMAHSSPNQLDIQVLLGDKGTAKVKLQAAAVASGQPMLTGLYDELYQVEGWGAPASPLGRANSQERVYSHTVSSLAKLKTPDELPGSRSAGFGPLTPRSGLENAPPMSPSIDIRRMSAEQNTNSPRRSSKRNLFGSPRVLDVQFEHEHVGPLHSLPDTPIRGKRLRGEVRRTDSQQVSVDQQDSEDNPAMFEDEDRRVSEDNPAMFEDEDPRQPADRESADNPDMFEDEERRISADNPDMFEDDALPADSRQARESVDNPAMFEDDGAAQRENADNPDMFEDDEQRSTADNPAMFDDGDDGGMQQPDELNEYLREIQALHAHLDTAQARHAADKAQSAVAVSELQAGIQHLQRQLQAKQAAETELESAQSEVRMVTDMLNSARSIAHTSVTNQEATQAQLQQALKELQAIKQEHESARAHASHSNASLQQAQEELRGLQDAVASAEASIADASNALEQRNAEVSELQATLAEAEQAV</sequence>
<reference evidence="2 3" key="1">
    <citation type="journal article" date="2024" name="Nat. Commun.">
        <title>Phylogenomics reveals the evolutionary origins of lichenization in chlorophyte algae.</title>
        <authorList>
            <person name="Puginier C."/>
            <person name="Libourel C."/>
            <person name="Otte J."/>
            <person name="Skaloud P."/>
            <person name="Haon M."/>
            <person name="Grisel S."/>
            <person name="Petersen M."/>
            <person name="Berrin J.G."/>
            <person name="Delaux P.M."/>
            <person name="Dal Grande F."/>
            <person name="Keller J."/>
        </authorList>
    </citation>
    <scope>NUCLEOTIDE SEQUENCE [LARGE SCALE GENOMIC DNA]</scope>
    <source>
        <strain evidence="2 3">SAG 2043</strain>
    </source>
</reference>
<dbReference type="Proteomes" id="UP001489004">
    <property type="component" value="Unassembled WGS sequence"/>
</dbReference>
<feature type="region of interest" description="Disordered" evidence="1">
    <location>
        <begin position="125"/>
        <end position="157"/>
    </location>
</feature>
<feature type="region of interest" description="Disordered" evidence="1">
    <location>
        <begin position="215"/>
        <end position="353"/>
    </location>
</feature>
<dbReference type="EMBL" id="JALJOR010000014">
    <property type="protein sequence ID" value="KAK9806233.1"/>
    <property type="molecule type" value="Genomic_DNA"/>
</dbReference>
<feature type="region of interest" description="Disordered" evidence="1">
    <location>
        <begin position="460"/>
        <end position="486"/>
    </location>
</feature>
<name>A0AAW1PCR4_9CHLO</name>
<evidence type="ECO:0000313" key="2">
    <source>
        <dbReference type="EMBL" id="KAK9806233.1"/>
    </source>
</evidence>
<feature type="compositionally biased region" description="Basic and acidic residues" evidence="1">
    <location>
        <begin position="258"/>
        <end position="267"/>
    </location>
</feature>
<comment type="caution">
    <text evidence="2">The sequence shown here is derived from an EMBL/GenBank/DDBJ whole genome shotgun (WGS) entry which is preliminary data.</text>
</comment>
<evidence type="ECO:0000256" key="1">
    <source>
        <dbReference type="SAM" id="MobiDB-lite"/>
    </source>
</evidence>
<dbReference type="SUPFAM" id="SSF57997">
    <property type="entry name" value="Tropomyosin"/>
    <property type="match status" value="1"/>
</dbReference>
<proteinExistence type="predicted"/>
<gene>
    <name evidence="2" type="ORF">WJX72_006667</name>
</gene>
<dbReference type="AlphaFoldDB" id="A0AAW1PCR4"/>
<protein>
    <submittedName>
        <fullName evidence="2">Uncharacterized protein</fullName>
    </submittedName>
</protein>